<dbReference type="Proteomes" id="UP000490800">
    <property type="component" value="Unassembled WGS sequence"/>
</dbReference>
<organism evidence="1 2">
    <name type="scientific">Paenibacillus lutrae</name>
    <dbReference type="NCBI Taxonomy" id="2078573"/>
    <lineage>
        <taxon>Bacteria</taxon>
        <taxon>Bacillati</taxon>
        <taxon>Bacillota</taxon>
        <taxon>Bacilli</taxon>
        <taxon>Bacillales</taxon>
        <taxon>Paenibacillaceae</taxon>
        <taxon>Paenibacillus</taxon>
    </lineage>
</organism>
<evidence type="ECO:0000313" key="1">
    <source>
        <dbReference type="EMBL" id="MVO98256.1"/>
    </source>
</evidence>
<gene>
    <name evidence="1" type="ORF">EDM21_01660</name>
</gene>
<dbReference type="AlphaFoldDB" id="A0A7X3FEJ4"/>
<accession>A0A7X3FEJ4</accession>
<reference evidence="1 2" key="1">
    <citation type="journal article" date="2019" name="Microorganisms">
        <title>Paenibacillus lutrae sp. nov., A Chitinolytic Species Isolated from A River Otter in Castril Natural Park, Granada, Spain.</title>
        <authorList>
            <person name="Rodriguez M."/>
            <person name="Reina J.C."/>
            <person name="Bejar V."/>
            <person name="Llamas I."/>
        </authorList>
    </citation>
    <scope>NUCLEOTIDE SEQUENCE [LARGE SCALE GENOMIC DNA]</scope>
    <source>
        <strain evidence="1 2">N10</strain>
    </source>
</reference>
<keyword evidence="2" id="KW-1185">Reference proteome</keyword>
<protein>
    <submittedName>
        <fullName evidence="1">Uncharacterized protein</fullName>
    </submittedName>
</protein>
<dbReference type="EMBL" id="RHLK01000001">
    <property type="protein sequence ID" value="MVO98256.1"/>
    <property type="molecule type" value="Genomic_DNA"/>
</dbReference>
<dbReference type="RefSeq" id="WP_157332293.1">
    <property type="nucleotide sequence ID" value="NZ_RHLK01000001.1"/>
</dbReference>
<dbReference type="OrthoDB" id="9975366at2"/>
<proteinExistence type="predicted"/>
<comment type="caution">
    <text evidence="1">The sequence shown here is derived from an EMBL/GenBank/DDBJ whole genome shotgun (WGS) entry which is preliminary data.</text>
</comment>
<name>A0A7X3FEJ4_9BACL</name>
<evidence type="ECO:0000313" key="2">
    <source>
        <dbReference type="Proteomes" id="UP000490800"/>
    </source>
</evidence>
<sequence>MGVWWRQHFDKAGLLLFLKKERENQKRDKPDDSGEASVLALEQLLISVYKIFEDLWAALCYKRQIASPNKAACLHASSVTAVFS</sequence>